<gene>
    <name evidence="3" type="ORF">JYU34_019899</name>
</gene>
<dbReference type="InterPro" id="IPR057251">
    <property type="entry name" value="FP_C"/>
</dbReference>
<organism evidence="3 4">
    <name type="scientific">Plutella xylostella</name>
    <name type="common">Diamondback moth</name>
    <name type="synonym">Plutella maculipennis</name>
    <dbReference type="NCBI Taxonomy" id="51655"/>
    <lineage>
        <taxon>Eukaryota</taxon>
        <taxon>Metazoa</taxon>
        <taxon>Ecdysozoa</taxon>
        <taxon>Arthropoda</taxon>
        <taxon>Hexapoda</taxon>
        <taxon>Insecta</taxon>
        <taxon>Pterygota</taxon>
        <taxon>Neoptera</taxon>
        <taxon>Endopterygota</taxon>
        <taxon>Lepidoptera</taxon>
        <taxon>Glossata</taxon>
        <taxon>Ditrysia</taxon>
        <taxon>Yponomeutoidea</taxon>
        <taxon>Plutellidae</taxon>
        <taxon>Plutella</taxon>
    </lineage>
</organism>
<keyword evidence="4" id="KW-1185">Reference proteome</keyword>
<name>A0ABQ7PVI0_PLUXY</name>
<accession>A0ABQ7PVI0</accession>
<sequence length="237" mass="27528">MFEDWKSQQDTQNKFLRDSIKEIRDQSCQIQESINFVSCSQSEITNRMIELENANKQNISYIQQLENRLDQMERASRLSSVEIRNIPSKKTETKDELTSLVINAGKAVKMIIEPSNIKDVFRTNPKSGIKPVIVDFTTVVLKEKFIQATKTFNRDNYQNKLSSSHLNIDGPPAPIFVSDNLTPKMKRLHFLARDFTRTYNYKYCWVAHGYVYVRKQDGNPAIRVNSESDLEKIKPKD</sequence>
<feature type="domain" description="FP protein C-terminal" evidence="2">
    <location>
        <begin position="182"/>
        <end position="234"/>
    </location>
</feature>
<dbReference type="Proteomes" id="UP000823941">
    <property type="component" value="Chromosome 27"/>
</dbReference>
<comment type="caution">
    <text evidence="3">The sequence shown here is derived from an EMBL/GenBank/DDBJ whole genome shotgun (WGS) entry which is preliminary data.</text>
</comment>
<dbReference type="EMBL" id="JAHIBW010000027">
    <property type="protein sequence ID" value="KAG7296981.1"/>
    <property type="molecule type" value="Genomic_DNA"/>
</dbReference>
<dbReference type="Pfam" id="PF25298">
    <property type="entry name" value="Baculo_FP_2nd"/>
    <property type="match status" value="1"/>
</dbReference>
<evidence type="ECO:0000256" key="1">
    <source>
        <dbReference type="SAM" id="Coils"/>
    </source>
</evidence>
<evidence type="ECO:0000313" key="4">
    <source>
        <dbReference type="Proteomes" id="UP000823941"/>
    </source>
</evidence>
<protein>
    <recommendedName>
        <fullName evidence="2">FP protein C-terminal domain-containing protein</fullName>
    </recommendedName>
</protein>
<feature type="coiled-coil region" evidence="1">
    <location>
        <begin position="48"/>
        <end position="82"/>
    </location>
</feature>
<evidence type="ECO:0000259" key="2">
    <source>
        <dbReference type="Pfam" id="PF25298"/>
    </source>
</evidence>
<keyword evidence="1" id="KW-0175">Coiled coil</keyword>
<evidence type="ECO:0000313" key="3">
    <source>
        <dbReference type="EMBL" id="KAG7296981.1"/>
    </source>
</evidence>
<proteinExistence type="predicted"/>
<reference evidence="3 4" key="1">
    <citation type="submission" date="2021-06" db="EMBL/GenBank/DDBJ databases">
        <title>A haploid diamondback moth (Plutella xylostella L.) genome assembly resolves 31 chromosomes and identifies a diamide resistance mutation.</title>
        <authorList>
            <person name="Ward C.M."/>
            <person name="Perry K.D."/>
            <person name="Baker G."/>
            <person name="Powis K."/>
            <person name="Heckel D.G."/>
            <person name="Baxter S.W."/>
        </authorList>
    </citation>
    <scope>NUCLEOTIDE SEQUENCE [LARGE SCALE GENOMIC DNA]</scope>
    <source>
        <strain evidence="3 4">LV</strain>
        <tissue evidence="3">Single pupa</tissue>
    </source>
</reference>